<keyword evidence="13" id="KW-1185">Reference proteome</keyword>
<gene>
    <name evidence="12" type="ORF">DCO16_03060</name>
</gene>
<evidence type="ECO:0000256" key="1">
    <source>
        <dbReference type="ARBA" id="ARBA00001974"/>
    </source>
</evidence>
<dbReference type="EMBL" id="CP028941">
    <property type="protein sequence ID" value="QKM62145.1"/>
    <property type="molecule type" value="Genomic_DNA"/>
</dbReference>
<evidence type="ECO:0000313" key="13">
    <source>
        <dbReference type="Proteomes" id="UP000500806"/>
    </source>
</evidence>
<comment type="pathway">
    <text evidence="2 10">Carotenoid biosynthesis.</text>
</comment>
<evidence type="ECO:0000259" key="11">
    <source>
        <dbReference type="Pfam" id="PF01593"/>
    </source>
</evidence>
<keyword evidence="5" id="KW-0808">Transferase</keyword>
<dbReference type="PANTHER" id="PTHR43734:SF3">
    <property type="entry name" value="B-CAROTENE KETOLASE"/>
    <property type="match status" value="1"/>
</dbReference>
<dbReference type="GO" id="GO:0004311">
    <property type="term" value="F:geranylgeranyl diphosphate synthase activity"/>
    <property type="evidence" value="ECO:0007669"/>
    <property type="project" value="InterPro"/>
</dbReference>
<feature type="domain" description="Amine oxidase" evidence="11">
    <location>
        <begin position="11"/>
        <end position="478"/>
    </location>
</feature>
<keyword evidence="4" id="KW-0285">Flavoprotein</keyword>
<dbReference type="InterPro" id="IPR002060">
    <property type="entry name" value="Squ/phyt_synthse"/>
</dbReference>
<evidence type="ECO:0000256" key="3">
    <source>
        <dbReference type="ARBA" id="ARBA00006046"/>
    </source>
</evidence>
<evidence type="ECO:0000256" key="2">
    <source>
        <dbReference type="ARBA" id="ARBA00004829"/>
    </source>
</evidence>
<evidence type="ECO:0000313" key="12">
    <source>
        <dbReference type="EMBL" id="QKM62145.1"/>
    </source>
</evidence>
<dbReference type="InterPro" id="IPR036188">
    <property type="entry name" value="FAD/NAD-bd_sf"/>
</dbReference>
<dbReference type="InterPro" id="IPR033904">
    <property type="entry name" value="Trans_IPPS_HH"/>
</dbReference>
<proteinExistence type="inferred from homology"/>
<dbReference type="InterPro" id="IPR014105">
    <property type="entry name" value="Carotenoid/retinoid_OxRdtase"/>
</dbReference>
<evidence type="ECO:0000256" key="9">
    <source>
        <dbReference type="ARBA" id="ARBA00031986"/>
    </source>
</evidence>
<dbReference type="GO" id="GO:0051996">
    <property type="term" value="F:squalene synthase [NAD(P)H] activity"/>
    <property type="evidence" value="ECO:0007669"/>
    <property type="project" value="InterPro"/>
</dbReference>
<dbReference type="NCBIfam" id="TIGR02734">
    <property type="entry name" value="crtI_fam"/>
    <property type="match status" value="1"/>
</dbReference>
<evidence type="ECO:0000256" key="4">
    <source>
        <dbReference type="ARBA" id="ARBA00022630"/>
    </source>
</evidence>
<organism evidence="12 13">
    <name type="scientific">Polynucleobacter antarcticus</name>
    <dbReference type="NCBI Taxonomy" id="1743162"/>
    <lineage>
        <taxon>Bacteria</taxon>
        <taxon>Pseudomonadati</taxon>
        <taxon>Pseudomonadota</taxon>
        <taxon>Betaproteobacteria</taxon>
        <taxon>Burkholderiales</taxon>
        <taxon>Burkholderiaceae</taxon>
        <taxon>Polynucleobacter</taxon>
    </lineage>
</organism>
<evidence type="ECO:0000256" key="5">
    <source>
        <dbReference type="ARBA" id="ARBA00022679"/>
    </source>
</evidence>
<evidence type="ECO:0000256" key="8">
    <source>
        <dbReference type="ARBA" id="ARBA00023002"/>
    </source>
</evidence>
<dbReference type="InterPro" id="IPR044843">
    <property type="entry name" value="Trans_IPPS_bact-type"/>
</dbReference>
<dbReference type="GO" id="GO:0016627">
    <property type="term" value="F:oxidoreductase activity, acting on the CH-CH group of donors"/>
    <property type="evidence" value="ECO:0007669"/>
    <property type="project" value="UniProtKB-ARBA"/>
</dbReference>
<dbReference type="InterPro" id="IPR019845">
    <property type="entry name" value="Squalene/phytoene_synthase_CS"/>
</dbReference>
<protein>
    <recommendedName>
        <fullName evidence="9">Phytoene dehydrogenase</fullName>
    </recommendedName>
</protein>
<comment type="cofactor">
    <cofactor evidence="1">
        <name>FAD</name>
        <dbReference type="ChEBI" id="CHEBI:57692"/>
    </cofactor>
</comment>
<dbReference type="InterPro" id="IPR008150">
    <property type="entry name" value="Phytoene_DH_bac_CS"/>
</dbReference>
<dbReference type="GO" id="GO:0016117">
    <property type="term" value="P:carotenoid biosynthetic process"/>
    <property type="evidence" value="ECO:0007669"/>
    <property type="project" value="UniProtKB-KW"/>
</dbReference>
<dbReference type="Gene3D" id="1.10.600.10">
    <property type="entry name" value="Farnesyl Diphosphate Synthase"/>
    <property type="match status" value="1"/>
</dbReference>
<dbReference type="InterPro" id="IPR002937">
    <property type="entry name" value="Amino_oxidase"/>
</dbReference>
<dbReference type="PANTHER" id="PTHR43734">
    <property type="entry name" value="PHYTOENE DESATURASE"/>
    <property type="match status" value="1"/>
</dbReference>
<dbReference type="SFLD" id="SFLDS00005">
    <property type="entry name" value="Isoprenoid_Synthase_Type_I"/>
    <property type="match status" value="1"/>
</dbReference>
<dbReference type="InterPro" id="IPR008949">
    <property type="entry name" value="Isoprenoid_synthase_dom_sf"/>
</dbReference>
<dbReference type="Proteomes" id="UP000500806">
    <property type="component" value="Chromosome"/>
</dbReference>
<dbReference type="SFLD" id="SFLDG01212">
    <property type="entry name" value="Phytoene_synthase_like"/>
    <property type="match status" value="1"/>
</dbReference>
<keyword evidence="7" id="KW-0274">FAD</keyword>
<sequence length="803" mass="89527">MKAIVIGAGFGGIAAALRLCAKGYQVSLIDRCAGLGGRAQIFERDGFKHDAGPTVITAPFLFEELFSLFNEKFDDYVRLVPLTPWYRFHFSDNSYFNYGGTFEETMAEIARIEPNDCNGYRNLLAQSERIFNVGFIKLSAVSFHRLSTMLKQIPALLRLRSQDTVWKFVARYIKNPKLRQAFSIQPLLVGGNPFDTTSIYGLIHYLERAHGVHFAMGGTSSITNALGDLMMRQGINIQLNTTISQINIDDGVASGVTLEDGTIISADLIVSNADPAHLYTSMIKKEKQAKSARLKLANAEFSMGLFVLYFGTTRQYPDVAHHTIWLGERYKELLADIFDHKKLSQDFSLYLHRPTATDPSFAPAGCDSFYVLCPVPNLKGAIDWDLQGPLLQERIVRALDETILPGLRDTITSDFIMTPENFRTDYLSAFGAGFSVSPIFRQSAWFRFHNKAEGIENLFLVGAGTHPGAGLPGVLCSAKVIDSLVPSVKTVKEALENKKALKALKAADLVLSAKGKTFYWAREWMTPVHAARATRLYGFCRYVDDIADEGDLVIDPHLALNLIISDILMGSSKDSKTADFINLMRECNISESLVVSFIEGIISDLGDVLITNEESLIQYCYQVAGTVGAMMCKVLDCHNRVAISHAIDLGIAMQLTNISRDVVEDAISGRCYLPATLINHLKPAQLVEPSPESKLIVEKCIYSLLKTADTYYKSGENGLSYLSFDSRFSILLASRIYSAIGIKIINQKDFYWRGRVTVSRLSKFLISFRTLIFLPFNYYFWFKCASHDTKLHGALTMFLKAKI</sequence>
<dbReference type="AlphaFoldDB" id="A0A6M9PTM7"/>
<dbReference type="RefSeq" id="WP_173942296.1">
    <property type="nucleotide sequence ID" value="NZ_CBCSCD010000003.1"/>
</dbReference>
<reference evidence="12 13" key="1">
    <citation type="submission" date="2018-04" db="EMBL/GenBank/DDBJ databases">
        <title>Polynucleobacter sp. LimPoW16 genome.</title>
        <authorList>
            <person name="Hahn M.W."/>
        </authorList>
    </citation>
    <scope>NUCLEOTIDE SEQUENCE [LARGE SCALE GENOMIC DNA]</scope>
    <source>
        <strain evidence="12 13">LimPoW16</strain>
    </source>
</reference>
<evidence type="ECO:0000256" key="6">
    <source>
        <dbReference type="ARBA" id="ARBA00022746"/>
    </source>
</evidence>
<evidence type="ECO:0000256" key="10">
    <source>
        <dbReference type="RuleBase" id="RU362075"/>
    </source>
</evidence>
<dbReference type="Gene3D" id="3.50.50.60">
    <property type="entry name" value="FAD/NAD(P)-binding domain"/>
    <property type="match status" value="2"/>
</dbReference>
<dbReference type="PROSITE" id="PS01045">
    <property type="entry name" value="SQUALEN_PHYTOEN_SYN_2"/>
    <property type="match status" value="1"/>
</dbReference>
<dbReference type="PROSITE" id="PS00982">
    <property type="entry name" value="PHYTOENE_DH"/>
    <property type="match status" value="1"/>
</dbReference>
<dbReference type="CDD" id="cd00683">
    <property type="entry name" value="Trans_IPPS_HH"/>
    <property type="match status" value="1"/>
</dbReference>
<dbReference type="Pfam" id="PF01593">
    <property type="entry name" value="Amino_oxidase"/>
    <property type="match status" value="1"/>
</dbReference>
<dbReference type="PROSITE" id="PS01044">
    <property type="entry name" value="SQUALEN_PHYTOEN_SYN_1"/>
    <property type="match status" value="1"/>
</dbReference>
<dbReference type="KEGG" id="pani:DCO16_03060"/>
<dbReference type="SFLD" id="SFLDG01018">
    <property type="entry name" value="Squalene/Phytoene_Synthase_Lik"/>
    <property type="match status" value="1"/>
</dbReference>
<name>A0A6M9PTM7_9BURK</name>
<evidence type="ECO:0000256" key="7">
    <source>
        <dbReference type="ARBA" id="ARBA00022827"/>
    </source>
</evidence>
<keyword evidence="6 10" id="KW-0125">Carotenoid biosynthesis</keyword>
<dbReference type="Pfam" id="PF00494">
    <property type="entry name" value="SQS_PSY"/>
    <property type="match status" value="1"/>
</dbReference>
<dbReference type="SUPFAM" id="SSF51905">
    <property type="entry name" value="FAD/NAD(P)-binding domain"/>
    <property type="match status" value="1"/>
</dbReference>
<comment type="similarity">
    <text evidence="3 10">Belongs to the carotenoid/retinoid oxidoreductase family.</text>
</comment>
<dbReference type="SUPFAM" id="SSF48576">
    <property type="entry name" value="Terpenoid synthases"/>
    <property type="match status" value="1"/>
</dbReference>
<keyword evidence="8 10" id="KW-0560">Oxidoreductase</keyword>
<accession>A0A6M9PTM7</accession>